<dbReference type="Proteomes" id="UP000494256">
    <property type="component" value="Unassembled WGS sequence"/>
</dbReference>
<comment type="caution">
    <text evidence="1">The sequence shown here is derived from an EMBL/GenBank/DDBJ whole genome shotgun (WGS) entry which is preliminary data.</text>
</comment>
<accession>A0A8S0ZP82</accession>
<evidence type="ECO:0000313" key="2">
    <source>
        <dbReference type="Proteomes" id="UP000494256"/>
    </source>
</evidence>
<dbReference type="OrthoDB" id="7487376at2759"/>
<name>A0A8S0ZP82_ARCPL</name>
<dbReference type="EMBL" id="CADEBD010000299">
    <property type="protein sequence ID" value="CAB3235200.1"/>
    <property type="molecule type" value="Genomic_DNA"/>
</dbReference>
<proteinExistence type="predicted"/>
<protein>
    <submittedName>
        <fullName evidence="1">Uncharacterized protein</fullName>
    </submittedName>
</protein>
<dbReference type="AlphaFoldDB" id="A0A8S0ZP82"/>
<evidence type="ECO:0000313" key="1">
    <source>
        <dbReference type="EMBL" id="CAB3235200.1"/>
    </source>
</evidence>
<sequence length="229" mass="26036">MVTPNSIYVGKSKNISPEINDSYTKIDKYIVTSNVNEGSELINTVSSKNYQTLIDRFRRKDLKTTVTTDVSKNALNIEDDYDINFELEDESIASKLDNNSMEKLRFDEATRTKIFNDFSKTVKGVSKNQSKFETPEDVTIPNRKEKVDQGDTNVTDDLLELSILNPTSYQIPSNTGVQQTPRTGFLDASWLASDLHLERVPSTTSIGYRPARLLLYYNRLEIRKDESAT</sequence>
<gene>
    <name evidence="1" type="ORF">APLA_LOCUS6904</name>
</gene>
<organism evidence="1 2">
    <name type="scientific">Arctia plantaginis</name>
    <name type="common">Wood tiger moth</name>
    <name type="synonym">Phalaena plantaginis</name>
    <dbReference type="NCBI Taxonomy" id="874455"/>
    <lineage>
        <taxon>Eukaryota</taxon>
        <taxon>Metazoa</taxon>
        <taxon>Ecdysozoa</taxon>
        <taxon>Arthropoda</taxon>
        <taxon>Hexapoda</taxon>
        <taxon>Insecta</taxon>
        <taxon>Pterygota</taxon>
        <taxon>Neoptera</taxon>
        <taxon>Endopterygota</taxon>
        <taxon>Lepidoptera</taxon>
        <taxon>Glossata</taxon>
        <taxon>Ditrysia</taxon>
        <taxon>Noctuoidea</taxon>
        <taxon>Erebidae</taxon>
        <taxon>Arctiinae</taxon>
        <taxon>Arctia</taxon>
    </lineage>
</organism>
<reference evidence="1 2" key="1">
    <citation type="submission" date="2020-04" db="EMBL/GenBank/DDBJ databases">
        <authorList>
            <person name="Wallbank WR R."/>
            <person name="Pardo Diaz C."/>
            <person name="Kozak K."/>
            <person name="Martin S."/>
            <person name="Jiggins C."/>
            <person name="Moest M."/>
            <person name="Warren A I."/>
            <person name="Byers J.R.P. K."/>
            <person name="Montejo-Kovacevich G."/>
            <person name="Yen C E."/>
        </authorList>
    </citation>
    <scope>NUCLEOTIDE SEQUENCE [LARGE SCALE GENOMIC DNA]</scope>
</reference>